<evidence type="ECO:0000313" key="2">
    <source>
        <dbReference type="EMBL" id="KAH7122801.1"/>
    </source>
</evidence>
<keyword evidence="3" id="KW-1185">Reference proteome</keyword>
<name>A0A9P9DQL4_9PLEO</name>
<gene>
    <name evidence="2" type="ORF">B0J11DRAFT_347731</name>
</gene>
<organism evidence="2 3">
    <name type="scientific">Dendryphion nanum</name>
    <dbReference type="NCBI Taxonomy" id="256645"/>
    <lineage>
        <taxon>Eukaryota</taxon>
        <taxon>Fungi</taxon>
        <taxon>Dikarya</taxon>
        <taxon>Ascomycota</taxon>
        <taxon>Pezizomycotina</taxon>
        <taxon>Dothideomycetes</taxon>
        <taxon>Pleosporomycetidae</taxon>
        <taxon>Pleosporales</taxon>
        <taxon>Torulaceae</taxon>
        <taxon>Dendryphion</taxon>
    </lineage>
</organism>
<dbReference type="AlphaFoldDB" id="A0A9P9DQL4"/>
<protein>
    <submittedName>
        <fullName evidence="2">Uncharacterized protein</fullName>
    </submittedName>
</protein>
<reference evidence="2" key="1">
    <citation type="journal article" date="2021" name="Nat. Commun.">
        <title>Genetic determinants of endophytism in the Arabidopsis root mycobiome.</title>
        <authorList>
            <person name="Mesny F."/>
            <person name="Miyauchi S."/>
            <person name="Thiergart T."/>
            <person name="Pickel B."/>
            <person name="Atanasova L."/>
            <person name="Karlsson M."/>
            <person name="Huettel B."/>
            <person name="Barry K.W."/>
            <person name="Haridas S."/>
            <person name="Chen C."/>
            <person name="Bauer D."/>
            <person name="Andreopoulos W."/>
            <person name="Pangilinan J."/>
            <person name="LaButti K."/>
            <person name="Riley R."/>
            <person name="Lipzen A."/>
            <person name="Clum A."/>
            <person name="Drula E."/>
            <person name="Henrissat B."/>
            <person name="Kohler A."/>
            <person name="Grigoriev I.V."/>
            <person name="Martin F.M."/>
            <person name="Hacquard S."/>
        </authorList>
    </citation>
    <scope>NUCLEOTIDE SEQUENCE</scope>
    <source>
        <strain evidence="2">MPI-CAGE-CH-0243</strain>
    </source>
</reference>
<evidence type="ECO:0000313" key="3">
    <source>
        <dbReference type="Proteomes" id="UP000700596"/>
    </source>
</evidence>
<dbReference type="Proteomes" id="UP000700596">
    <property type="component" value="Unassembled WGS sequence"/>
</dbReference>
<sequence length="215" mass="24439">MHAFIDQKTQLSNQPTNQILQISSKPIQNTKTRKHNSKETPHLPSIPRTKKHQDLCILDTHISTPKPQSPNTPTQPLPSCAPALQSTQYSPIHPTTSPVSPISNPTVLLSHILTPTISRRHSQPHPHAHHKTPNYPPTLKPSFNDKIHHYLPILPNPPTQANKVTTYHPWIQIDNRKPSCTRSKSEQVFSTKTKYLSQHRRFLCILYTHLSHTAL</sequence>
<proteinExistence type="predicted"/>
<feature type="region of interest" description="Disordered" evidence="1">
    <location>
        <begin position="1"/>
        <end position="52"/>
    </location>
</feature>
<comment type="caution">
    <text evidence="2">The sequence shown here is derived from an EMBL/GenBank/DDBJ whole genome shotgun (WGS) entry which is preliminary data.</text>
</comment>
<evidence type="ECO:0000256" key="1">
    <source>
        <dbReference type="SAM" id="MobiDB-lite"/>
    </source>
</evidence>
<feature type="compositionally biased region" description="Polar residues" evidence="1">
    <location>
        <begin position="7"/>
        <end position="30"/>
    </location>
</feature>
<accession>A0A9P9DQL4</accession>
<dbReference type="EMBL" id="JAGMWT010000009">
    <property type="protein sequence ID" value="KAH7122801.1"/>
    <property type="molecule type" value="Genomic_DNA"/>
</dbReference>